<dbReference type="Gene3D" id="3.40.50.300">
    <property type="entry name" value="P-loop containing nucleotide triphosphate hydrolases"/>
    <property type="match status" value="1"/>
</dbReference>
<comment type="caution">
    <text evidence="3">The sequence shown here is derived from an EMBL/GenBank/DDBJ whole genome shotgun (WGS) entry which is preliminary data.</text>
</comment>
<dbReference type="EMBL" id="LAZR01000096">
    <property type="protein sequence ID" value="KKN92226.1"/>
    <property type="molecule type" value="Genomic_DNA"/>
</dbReference>
<feature type="domain" description="Hda lid" evidence="2">
    <location>
        <begin position="169"/>
        <end position="233"/>
    </location>
</feature>
<sequence length="235" mass="26142">MSRPPAQLPLGVGLRDDATFDNYYAARTNAPLVEHVSQQLTAEGEQFLYLWGAPGVGRSHLLQAACHAASDADKRALYLPLNDLGHFPPLMLEDIERLDLVAIDDLECVIGRKRWEEALFHAFNRLRDAGKKLIIAASASPRQLNVVLPDLASRLTWGVTFHVHPLEDDDERLAALKLRASVRGMQLPDDVGRYILHRGPRELGELCRAVETLDKASLSAKRKLTIPFVKSALGW</sequence>
<dbReference type="GO" id="GO:0032297">
    <property type="term" value="P:negative regulation of DNA-templated DNA replication initiation"/>
    <property type="evidence" value="ECO:0007669"/>
    <property type="project" value="InterPro"/>
</dbReference>
<dbReference type="InterPro" id="IPR027417">
    <property type="entry name" value="P-loop_NTPase"/>
</dbReference>
<feature type="domain" description="Chromosomal replication initiator protein DnaA ATPAse" evidence="1">
    <location>
        <begin position="94"/>
        <end position="160"/>
    </location>
</feature>
<dbReference type="GO" id="GO:0006270">
    <property type="term" value="P:DNA replication initiation"/>
    <property type="evidence" value="ECO:0007669"/>
    <property type="project" value="TreeGrafter"/>
</dbReference>
<dbReference type="InterPro" id="IPR013317">
    <property type="entry name" value="DnaA_dom"/>
</dbReference>
<dbReference type="Pfam" id="PF22688">
    <property type="entry name" value="Hda_lid"/>
    <property type="match status" value="1"/>
</dbReference>
<reference evidence="3" key="1">
    <citation type="journal article" date="2015" name="Nature">
        <title>Complex archaea that bridge the gap between prokaryotes and eukaryotes.</title>
        <authorList>
            <person name="Spang A."/>
            <person name="Saw J.H."/>
            <person name="Jorgensen S.L."/>
            <person name="Zaremba-Niedzwiedzka K."/>
            <person name="Martijn J."/>
            <person name="Lind A.E."/>
            <person name="van Eijk R."/>
            <person name="Schleper C."/>
            <person name="Guy L."/>
            <person name="Ettema T.J."/>
        </authorList>
    </citation>
    <scope>NUCLEOTIDE SEQUENCE</scope>
</reference>
<proteinExistence type="predicted"/>
<dbReference type="PANTHER" id="PTHR30050:SF5">
    <property type="entry name" value="DNAA REGULATORY INACTIVATOR HDA"/>
    <property type="match status" value="1"/>
</dbReference>
<organism evidence="3">
    <name type="scientific">marine sediment metagenome</name>
    <dbReference type="NCBI Taxonomy" id="412755"/>
    <lineage>
        <taxon>unclassified sequences</taxon>
        <taxon>metagenomes</taxon>
        <taxon>ecological metagenomes</taxon>
    </lineage>
</organism>
<dbReference type="Pfam" id="PF00308">
    <property type="entry name" value="Bac_DnaA"/>
    <property type="match status" value="1"/>
</dbReference>
<evidence type="ECO:0000259" key="1">
    <source>
        <dbReference type="Pfam" id="PF00308"/>
    </source>
</evidence>
<name>A0A0F9X089_9ZZZZ</name>
<accession>A0A0F9X089</accession>
<evidence type="ECO:0000259" key="2">
    <source>
        <dbReference type="Pfam" id="PF22688"/>
    </source>
</evidence>
<dbReference type="Gene3D" id="1.10.8.60">
    <property type="match status" value="1"/>
</dbReference>
<gene>
    <name evidence="3" type="ORF">LCGC14_0210390</name>
</gene>
<dbReference type="NCBIfam" id="TIGR03420">
    <property type="entry name" value="DnaA_homol_Hda"/>
    <property type="match status" value="1"/>
</dbReference>
<protein>
    <submittedName>
        <fullName evidence="3">Uncharacterized protein</fullName>
    </submittedName>
</protein>
<evidence type="ECO:0000313" key="3">
    <source>
        <dbReference type="EMBL" id="KKN92226.1"/>
    </source>
</evidence>
<dbReference type="PANTHER" id="PTHR30050">
    <property type="entry name" value="CHROMOSOMAL REPLICATION INITIATOR PROTEIN DNAA"/>
    <property type="match status" value="1"/>
</dbReference>
<dbReference type="InterPro" id="IPR055199">
    <property type="entry name" value="Hda_lid"/>
</dbReference>
<dbReference type="InterPro" id="IPR017788">
    <property type="entry name" value="Hda"/>
</dbReference>
<dbReference type="SUPFAM" id="SSF52540">
    <property type="entry name" value="P-loop containing nucleoside triphosphate hydrolases"/>
    <property type="match status" value="1"/>
</dbReference>
<dbReference type="AlphaFoldDB" id="A0A0F9X089"/>